<keyword evidence="2" id="KW-1185">Reference proteome</keyword>
<dbReference type="AlphaFoldDB" id="A0A2T0B404"/>
<name>A0A2T0B404_9CLOT</name>
<reference evidence="1 2" key="1">
    <citation type="submission" date="2018-03" db="EMBL/GenBank/DDBJ databases">
        <title>Genome sequence of Clostridium liquoris DSM 100320.</title>
        <authorList>
            <person name="Poehlein A."/>
            <person name="Daniel R."/>
        </authorList>
    </citation>
    <scope>NUCLEOTIDE SEQUENCE [LARGE SCALE GENOMIC DNA]</scope>
    <source>
        <strain evidence="1 2">DSM 100320</strain>
    </source>
</reference>
<dbReference type="Proteomes" id="UP000239706">
    <property type="component" value="Unassembled WGS sequence"/>
</dbReference>
<protein>
    <submittedName>
        <fullName evidence="1">Uncharacterized protein</fullName>
    </submittedName>
</protein>
<dbReference type="EMBL" id="PVXO01000041">
    <property type="protein sequence ID" value="PRR78616.1"/>
    <property type="molecule type" value="Genomic_DNA"/>
</dbReference>
<proteinExistence type="predicted"/>
<gene>
    <name evidence="1" type="ORF">CLLI_14850</name>
</gene>
<comment type="caution">
    <text evidence="1">The sequence shown here is derived from an EMBL/GenBank/DDBJ whole genome shotgun (WGS) entry which is preliminary data.</text>
</comment>
<evidence type="ECO:0000313" key="1">
    <source>
        <dbReference type="EMBL" id="PRR78616.1"/>
    </source>
</evidence>
<sequence length="72" mass="8452">MYTCGLCKDRNCKKGNFENLPLNCPSNEKDEQEEVKKLFWLKVKDRVLAHNPIAALYLSEGYYESKLIRNLK</sequence>
<accession>A0A2T0B404</accession>
<organism evidence="1 2">
    <name type="scientific">Clostridium liquoris</name>
    <dbReference type="NCBI Taxonomy" id="1289519"/>
    <lineage>
        <taxon>Bacteria</taxon>
        <taxon>Bacillati</taxon>
        <taxon>Bacillota</taxon>
        <taxon>Clostridia</taxon>
        <taxon>Eubacteriales</taxon>
        <taxon>Clostridiaceae</taxon>
        <taxon>Clostridium</taxon>
    </lineage>
</organism>
<evidence type="ECO:0000313" key="2">
    <source>
        <dbReference type="Proteomes" id="UP000239706"/>
    </source>
</evidence>
<dbReference type="RefSeq" id="WP_207655086.1">
    <property type="nucleotide sequence ID" value="NZ_PVXO01000041.1"/>
</dbReference>